<proteinExistence type="predicted"/>
<gene>
    <name evidence="2" type="ORF">K1Y72_30680</name>
</gene>
<dbReference type="EMBL" id="JAIBOA010000026">
    <property type="protein sequence ID" value="MBW8486769.1"/>
    <property type="molecule type" value="Genomic_DNA"/>
</dbReference>
<feature type="signal peptide" evidence="1">
    <location>
        <begin position="1"/>
        <end position="25"/>
    </location>
</feature>
<keyword evidence="1" id="KW-0732">Signal</keyword>
<dbReference type="PROSITE" id="PS51257">
    <property type="entry name" value="PROKAR_LIPOPROTEIN"/>
    <property type="match status" value="1"/>
</dbReference>
<keyword evidence="3" id="KW-1185">Reference proteome</keyword>
<dbReference type="InterPro" id="IPR036182">
    <property type="entry name" value="PCuAC_sf"/>
</dbReference>
<accession>A0ABS7G233</accession>
<comment type="caution">
    <text evidence="2">The sequence shown here is derived from an EMBL/GenBank/DDBJ whole genome shotgun (WGS) entry which is preliminary data.</text>
</comment>
<evidence type="ECO:0000313" key="2">
    <source>
        <dbReference type="EMBL" id="MBW8486769.1"/>
    </source>
</evidence>
<evidence type="ECO:0000256" key="1">
    <source>
        <dbReference type="SAM" id="SignalP"/>
    </source>
</evidence>
<name>A0ABS7G233_9ACTN</name>
<evidence type="ECO:0000313" key="3">
    <source>
        <dbReference type="Proteomes" id="UP000774570"/>
    </source>
</evidence>
<dbReference type="Gene3D" id="2.60.40.1890">
    <property type="entry name" value="PCu(A)C copper chaperone"/>
    <property type="match status" value="1"/>
</dbReference>
<dbReference type="SUPFAM" id="SSF110087">
    <property type="entry name" value="DR1885-like metal-binding protein"/>
    <property type="match status" value="1"/>
</dbReference>
<reference evidence="2 3" key="1">
    <citation type="submission" date="2021-07" db="EMBL/GenBank/DDBJ databases">
        <title>Actinomadura sp. PM05-2 isolated from lichen.</title>
        <authorList>
            <person name="Somphong A."/>
            <person name="Phongsopitanun W."/>
            <person name="Tanasupawat S."/>
            <person name="Peongsungnone V."/>
        </authorList>
    </citation>
    <scope>NUCLEOTIDE SEQUENCE [LARGE SCALE GENOMIC DNA]</scope>
    <source>
        <strain evidence="2 3">PM05-2</strain>
    </source>
</reference>
<dbReference type="RefSeq" id="WP_220170005.1">
    <property type="nucleotide sequence ID" value="NZ_JAIBOA010000026.1"/>
</dbReference>
<sequence length="183" mass="17764">MIDTRVPMKAAAVAAAALLGAGCGAQIPNQTAEAPAAGVDGQVGSVLVRDMFVLGGENGAVIAAGGAAPLYLTLIDQPADVATAGPSGAVDTSAGGDALTGATSPAAASVEISDAPVALPAGGSVKVGPQARIVLRGLKQPLDAGQNVSVRLQFRTSGAQTFSVPVLPRQGAWQSYAPAPAAS</sequence>
<dbReference type="InterPro" id="IPR007410">
    <property type="entry name" value="LpqE-like"/>
</dbReference>
<protein>
    <submittedName>
        <fullName evidence="2">Copper chaperone PCu(A)C</fullName>
    </submittedName>
</protein>
<dbReference type="Proteomes" id="UP000774570">
    <property type="component" value="Unassembled WGS sequence"/>
</dbReference>
<feature type="chain" id="PRO_5045797322" evidence="1">
    <location>
        <begin position="26"/>
        <end position="183"/>
    </location>
</feature>
<dbReference type="Pfam" id="PF04314">
    <property type="entry name" value="PCuAC"/>
    <property type="match status" value="1"/>
</dbReference>
<organism evidence="2 3">
    <name type="scientific">Actinomadura parmotrematis</name>
    <dbReference type="NCBI Taxonomy" id="2864039"/>
    <lineage>
        <taxon>Bacteria</taxon>
        <taxon>Bacillati</taxon>
        <taxon>Actinomycetota</taxon>
        <taxon>Actinomycetes</taxon>
        <taxon>Streptosporangiales</taxon>
        <taxon>Thermomonosporaceae</taxon>
        <taxon>Actinomadura</taxon>
    </lineage>
</organism>